<dbReference type="Proteomes" id="UP000232323">
    <property type="component" value="Unassembled WGS sequence"/>
</dbReference>
<evidence type="ECO:0000313" key="13">
    <source>
        <dbReference type="Proteomes" id="UP000232323"/>
    </source>
</evidence>
<evidence type="ECO:0000256" key="1">
    <source>
        <dbReference type="ARBA" id="ARBA00004496"/>
    </source>
</evidence>
<dbReference type="GO" id="GO:0005832">
    <property type="term" value="C:chaperonin-containing T-complex"/>
    <property type="evidence" value="ECO:0007669"/>
    <property type="project" value="UniProtKB-ARBA"/>
</dbReference>
<dbReference type="NCBIfam" id="NF041083">
    <property type="entry name" value="thermosome_beta"/>
    <property type="match status" value="1"/>
</dbReference>
<comment type="caution">
    <text evidence="12">The sequence shown here is derived from an EMBL/GenBank/DDBJ whole genome shotgun (WGS) entry which is preliminary data.</text>
</comment>
<dbReference type="EMBL" id="BEGY01000115">
    <property type="protein sequence ID" value="GAX84083.1"/>
    <property type="molecule type" value="Genomic_DNA"/>
</dbReference>
<reference evidence="12 13" key="1">
    <citation type="submission" date="2017-08" db="EMBL/GenBank/DDBJ databases">
        <title>Acidophilic green algal genome provides insights into adaptation to an acidic environment.</title>
        <authorList>
            <person name="Hirooka S."/>
            <person name="Hirose Y."/>
            <person name="Kanesaki Y."/>
            <person name="Higuchi S."/>
            <person name="Fujiwara T."/>
            <person name="Onuma R."/>
            <person name="Era A."/>
            <person name="Ohbayashi R."/>
            <person name="Uzuka A."/>
            <person name="Nozaki H."/>
            <person name="Yoshikawa H."/>
            <person name="Miyagishima S.Y."/>
        </authorList>
    </citation>
    <scope>NUCLEOTIDE SEQUENCE [LARGE SCALE GENOMIC DNA]</scope>
    <source>
        <strain evidence="12 13">NIES-2499</strain>
    </source>
</reference>
<evidence type="ECO:0000256" key="5">
    <source>
        <dbReference type="ARBA" id="ARBA00022741"/>
    </source>
</evidence>
<dbReference type="InterPro" id="IPR027409">
    <property type="entry name" value="GroEL-like_apical_dom_sf"/>
</dbReference>
<proteinExistence type="inferred from homology"/>
<dbReference type="SUPFAM" id="SSF52029">
    <property type="entry name" value="GroEL apical domain-like"/>
    <property type="match status" value="1"/>
</dbReference>
<sequence>MQLPVTVLNASTKRDTGKKAQLGNITAAKAVADIIRTTLGPRSMLKMLLDANGGIILTNDGNAILREIDVSHPAAKSMIQLSRTQDEEVGDGTTSVIILAGELLHMAEPLLAKNLHPTVICKGYARGLEDAVKIVEGMSFPIDINDRSQMLKVVNSCIATKFTHRFGTLMAELALDAVQTVQVDIGSGLKDIDIKNYAKVEKIPGGTIEDCRVLKGVMFNKDVVVPGRMRRKIMNPRILLLDCPLEYKKGENQTNVEITKEEDWAALLKAEEESIRRQCDQIISFKPDVVVTEKGLSDLAAHFFTKAGISAIRRLRKTDNNRIARACGATIVNRTEEIRESDIGTGAGLFEVVQIADEFFTFIVDCKEPKACTVLLRGASRDILNEVERNLVDAMGVARNICIDPRLVPGGGACEMAVSRGLSDRASSMQGTESWAYKAAGQALEVIPRTLTQNCGANVIRTLTKLRARHADEPGCSWGINGDTGEVVDMKELGIWEPLAVKLQTIKTSIDSAKMLLRIDDIVSGISKKSSVPKPGKQGAEVEDENVDSERMINE</sequence>
<keyword evidence="13" id="KW-1185">Reference proteome</keyword>
<evidence type="ECO:0000313" key="12">
    <source>
        <dbReference type="EMBL" id="GAX84083.1"/>
    </source>
</evidence>
<feature type="region of interest" description="Disordered" evidence="11">
    <location>
        <begin position="528"/>
        <end position="555"/>
    </location>
</feature>
<dbReference type="Gene3D" id="3.50.7.10">
    <property type="entry name" value="GroEL"/>
    <property type="match status" value="1"/>
</dbReference>
<keyword evidence="6 9" id="KW-0067">ATP-binding</keyword>
<accession>A0A250XM22</accession>
<dbReference type="Gene3D" id="1.10.560.10">
    <property type="entry name" value="GroEL-like equatorial domain"/>
    <property type="match status" value="1"/>
</dbReference>
<comment type="function">
    <text evidence="8">Molecular chaperone; assists the folding of proteins upon ATP hydrolysis. Known to play a role, in vitro, in the folding of actin and tubulin.</text>
</comment>
<dbReference type="InterPro" id="IPR017998">
    <property type="entry name" value="Chaperone_TCP-1"/>
</dbReference>
<dbReference type="PRINTS" id="PR00304">
    <property type="entry name" value="TCOMPLEXTCP1"/>
</dbReference>
<dbReference type="InterPro" id="IPR053374">
    <property type="entry name" value="TCP-1_chaperonin"/>
</dbReference>
<evidence type="ECO:0000256" key="9">
    <source>
        <dbReference type="RuleBase" id="RU004187"/>
    </source>
</evidence>
<dbReference type="OrthoDB" id="10248520at2759"/>
<evidence type="ECO:0000256" key="11">
    <source>
        <dbReference type="SAM" id="MobiDB-lite"/>
    </source>
</evidence>
<dbReference type="STRING" id="1157962.A0A250XM22"/>
<evidence type="ECO:0000256" key="2">
    <source>
        <dbReference type="ARBA" id="ARBA00008020"/>
    </source>
</evidence>
<dbReference type="Gene3D" id="3.30.260.10">
    <property type="entry name" value="TCP-1-like chaperonin intermediate domain"/>
    <property type="match status" value="1"/>
</dbReference>
<dbReference type="SUPFAM" id="SSF54849">
    <property type="entry name" value="GroEL-intermediate domain like"/>
    <property type="match status" value="1"/>
</dbReference>
<keyword evidence="5 9" id="KW-0547">Nucleotide-binding</keyword>
<dbReference type="NCBIfam" id="TIGR02344">
    <property type="entry name" value="chap_CCT_gamma"/>
    <property type="match status" value="1"/>
</dbReference>
<comment type="subcellular location">
    <subcellularLocation>
        <location evidence="1">Cytoplasm</location>
    </subcellularLocation>
</comment>
<evidence type="ECO:0000256" key="10">
    <source>
        <dbReference type="RuleBase" id="RU004191"/>
    </source>
</evidence>
<gene>
    <name evidence="12" type="ORF">CEUSTIGMA_g11507.t1</name>
</gene>
<dbReference type="GO" id="GO:0051082">
    <property type="term" value="F:unfolded protein binding"/>
    <property type="evidence" value="ECO:0007669"/>
    <property type="project" value="InterPro"/>
</dbReference>
<evidence type="ECO:0000256" key="3">
    <source>
        <dbReference type="ARBA" id="ARBA00017187"/>
    </source>
</evidence>
<dbReference type="PROSITE" id="PS00995">
    <property type="entry name" value="TCP1_3"/>
    <property type="match status" value="1"/>
</dbReference>
<dbReference type="PROSITE" id="PS00751">
    <property type="entry name" value="TCP1_2"/>
    <property type="match status" value="1"/>
</dbReference>
<evidence type="ECO:0000256" key="8">
    <source>
        <dbReference type="ARBA" id="ARBA00024677"/>
    </source>
</evidence>
<dbReference type="InterPro" id="IPR012719">
    <property type="entry name" value="Chap_CCT_gamma"/>
</dbReference>
<dbReference type="InterPro" id="IPR027410">
    <property type="entry name" value="TCP-1-like_intermed_sf"/>
</dbReference>
<comment type="similarity">
    <text evidence="2 9">Belongs to the TCP-1 chaperonin family.</text>
</comment>
<dbReference type="InterPro" id="IPR027413">
    <property type="entry name" value="GROEL-like_equatorial_sf"/>
</dbReference>
<dbReference type="AlphaFoldDB" id="A0A250XM22"/>
<dbReference type="FunFam" id="1.10.560.10:FF:000037">
    <property type="entry name" value="T-complex protein 1 subunit gamma"/>
    <property type="match status" value="1"/>
</dbReference>
<dbReference type="GO" id="GO:0016887">
    <property type="term" value="F:ATP hydrolysis activity"/>
    <property type="evidence" value="ECO:0007669"/>
    <property type="project" value="InterPro"/>
</dbReference>
<dbReference type="GO" id="GO:0005524">
    <property type="term" value="F:ATP binding"/>
    <property type="evidence" value="ECO:0007669"/>
    <property type="project" value="UniProtKB-KW"/>
</dbReference>
<dbReference type="PANTHER" id="PTHR11353">
    <property type="entry name" value="CHAPERONIN"/>
    <property type="match status" value="1"/>
</dbReference>
<name>A0A250XM22_9CHLO</name>
<dbReference type="PROSITE" id="PS00750">
    <property type="entry name" value="TCP1_1"/>
    <property type="match status" value="1"/>
</dbReference>
<dbReference type="NCBIfam" id="NF041082">
    <property type="entry name" value="thermosome_alpha"/>
    <property type="match status" value="1"/>
</dbReference>
<dbReference type="FunFam" id="1.10.560.10:FF:000073">
    <property type="entry name" value="T-complex protein 1 subunit gamma"/>
    <property type="match status" value="1"/>
</dbReference>
<dbReference type="FunFam" id="3.50.7.10:FF:000005">
    <property type="entry name" value="T-complex protein 1 subunit gamma"/>
    <property type="match status" value="1"/>
</dbReference>
<organism evidence="12 13">
    <name type="scientific">Chlamydomonas eustigma</name>
    <dbReference type="NCBI Taxonomy" id="1157962"/>
    <lineage>
        <taxon>Eukaryota</taxon>
        <taxon>Viridiplantae</taxon>
        <taxon>Chlorophyta</taxon>
        <taxon>core chlorophytes</taxon>
        <taxon>Chlorophyceae</taxon>
        <taxon>CS clade</taxon>
        <taxon>Chlamydomonadales</taxon>
        <taxon>Chlamydomonadaceae</taxon>
        <taxon>Chlamydomonas</taxon>
    </lineage>
</organism>
<dbReference type="CDD" id="cd03337">
    <property type="entry name" value="TCP1_gamma"/>
    <property type="match status" value="1"/>
</dbReference>
<keyword evidence="4" id="KW-0963">Cytoplasm</keyword>
<keyword evidence="7 9" id="KW-0143">Chaperone</keyword>
<dbReference type="Pfam" id="PF00118">
    <property type="entry name" value="Cpn60_TCP1"/>
    <property type="match status" value="1"/>
</dbReference>
<evidence type="ECO:0000256" key="7">
    <source>
        <dbReference type="ARBA" id="ARBA00023186"/>
    </source>
</evidence>
<dbReference type="InterPro" id="IPR002423">
    <property type="entry name" value="Cpn60/GroEL/TCP-1"/>
</dbReference>
<evidence type="ECO:0000256" key="4">
    <source>
        <dbReference type="ARBA" id="ARBA00022490"/>
    </source>
</evidence>
<dbReference type="InterPro" id="IPR054827">
    <property type="entry name" value="thermosome_alpha"/>
</dbReference>
<evidence type="ECO:0000256" key="6">
    <source>
        <dbReference type="ARBA" id="ARBA00022840"/>
    </source>
</evidence>
<dbReference type="GO" id="GO:0140662">
    <property type="term" value="F:ATP-dependent protein folding chaperone"/>
    <property type="evidence" value="ECO:0007669"/>
    <property type="project" value="InterPro"/>
</dbReference>
<protein>
    <recommendedName>
        <fullName evidence="3 10">T-complex protein 1 subunit gamma</fullName>
    </recommendedName>
</protein>
<dbReference type="InterPro" id="IPR002194">
    <property type="entry name" value="Chaperonin_TCP-1_CS"/>
</dbReference>
<dbReference type="SUPFAM" id="SSF48592">
    <property type="entry name" value="GroEL equatorial domain-like"/>
    <property type="match status" value="1"/>
</dbReference>